<proteinExistence type="predicted"/>
<dbReference type="STRING" id="313367.JSE7799_00168"/>
<dbReference type="EMBL" id="CYPR01000010">
    <property type="protein sequence ID" value="CUH11145.1"/>
    <property type="molecule type" value="Genomic_DNA"/>
</dbReference>
<reference evidence="1 2" key="1">
    <citation type="submission" date="2015-09" db="EMBL/GenBank/DDBJ databases">
        <authorList>
            <person name="Jackson K.R."/>
            <person name="Lunt B.L."/>
            <person name="Fisher J.N.B."/>
            <person name="Gardner A.V."/>
            <person name="Bailey M.E."/>
            <person name="Deus L.M."/>
            <person name="Earl A.S."/>
            <person name="Gibby P.D."/>
            <person name="Hartmann K.A."/>
            <person name="Liu J.E."/>
            <person name="Manci A.M."/>
            <person name="Nielsen D.A."/>
            <person name="Solomon M.B."/>
            <person name="Breakwell D.P."/>
            <person name="Burnett S.H."/>
            <person name="Grose J.H."/>
        </authorList>
    </citation>
    <scope>NUCLEOTIDE SEQUENCE [LARGE SCALE GENOMIC DNA]</scope>
    <source>
        <strain evidence="1 2">CECT 7799</strain>
    </source>
</reference>
<dbReference type="Proteomes" id="UP000049455">
    <property type="component" value="Unassembled WGS sequence"/>
</dbReference>
<evidence type="ECO:0000313" key="2">
    <source>
        <dbReference type="Proteomes" id="UP000049455"/>
    </source>
</evidence>
<organism evidence="1 2">
    <name type="scientific">Jannaschia seosinensis</name>
    <dbReference type="NCBI Taxonomy" id="313367"/>
    <lineage>
        <taxon>Bacteria</taxon>
        <taxon>Pseudomonadati</taxon>
        <taxon>Pseudomonadota</taxon>
        <taxon>Alphaproteobacteria</taxon>
        <taxon>Rhodobacterales</taxon>
        <taxon>Roseobacteraceae</taxon>
        <taxon>Jannaschia</taxon>
    </lineage>
</organism>
<protein>
    <submittedName>
        <fullName evidence="1">Uncharacterized protein</fullName>
    </submittedName>
</protein>
<keyword evidence="2" id="KW-1185">Reference proteome</keyword>
<dbReference type="AlphaFoldDB" id="A0A0M7B7Z4"/>
<evidence type="ECO:0000313" key="1">
    <source>
        <dbReference type="EMBL" id="CUH11145.1"/>
    </source>
</evidence>
<name>A0A0M7B7Z4_9RHOB</name>
<gene>
    <name evidence="1" type="ORF">JSE7799_00168</name>
</gene>
<accession>A0A0M7B7Z4</accession>
<sequence>MCLGDAVAPEIPDDVFECAILLRRNILDLTTKGGSEQEYKLARVKLMQDGTSKRHLPEFVRHSPDADSLKMALSNVASGEGAWVLRRDHVEEPCKPFLSFLERAEVLRTRQSPPAFPDMTCRRCRSFGRRLWNGGQRTRTVR</sequence>